<dbReference type="InterPro" id="IPR000531">
    <property type="entry name" value="Beta-barrel_TonB"/>
</dbReference>
<dbReference type="SUPFAM" id="SSF56935">
    <property type="entry name" value="Porins"/>
    <property type="match status" value="1"/>
</dbReference>
<evidence type="ECO:0000256" key="10">
    <source>
        <dbReference type="ARBA" id="ARBA00023237"/>
    </source>
</evidence>
<keyword evidence="16" id="KW-0675">Receptor</keyword>
<keyword evidence="10 11" id="KW-0998">Cell outer membrane</keyword>
<dbReference type="PROSITE" id="PS52016">
    <property type="entry name" value="TONB_DEPENDENT_REC_3"/>
    <property type="match status" value="1"/>
</dbReference>
<evidence type="ECO:0000313" key="16">
    <source>
        <dbReference type="EMBL" id="UUL83414.1"/>
    </source>
</evidence>
<evidence type="ECO:0000256" key="7">
    <source>
        <dbReference type="ARBA" id="ARBA00023065"/>
    </source>
</evidence>
<keyword evidence="8 12" id="KW-0798">TonB box</keyword>
<comment type="subcellular location">
    <subcellularLocation>
        <location evidence="1 11">Cell outer membrane</location>
        <topology evidence="1 11">Multi-pass membrane protein</topology>
    </subcellularLocation>
</comment>
<dbReference type="Proteomes" id="UP001058533">
    <property type="component" value="Chromosome"/>
</dbReference>
<reference evidence="16" key="1">
    <citation type="submission" date="2022-07" db="EMBL/GenBank/DDBJ databases">
        <title>Sphingomonas sp. nov., a novel bacterium isolated from the north slope of the Mount Everest.</title>
        <authorList>
            <person name="Cui X."/>
            <person name="Liu Y."/>
        </authorList>
    </citation>
    <scope>NUCLEOTIDE SEQUENCE</scope>
    <source>
        <strain evidence="16">S5-59</strain>
    </source>
</reference>
<dbReference type="Gene3D" id="2.40.170.20">
    <property type="entry name" value="TonB-dependent receptor, beta-barrel domain"/>
    <property type="match status" value="1"/>
</dbReference>
<feature type="domain" description="TonB-dependent receptor plug" evidence="15">
    <location>
        <begin position="60"/>
        <end position="169"/>
    </location>
</feature>
<evidence type="ECO:0000256" key="11">
    <source>
        <dbReference type="PROSITE-ProRule" id="PRU01360"/>
    </source>
</evidence>
<evidence type="ECO:0000256" key="12">
    <source>
        <dbReference type="RuleBase" id="RU003357"/>
    </source>
</evidence>
<dbReference type="InterPro" id="IPR036942">
    <property type="entry name" value="Beta-barrel_TonB_sf"/>
</dbReference>
<feature type="compositionally biased region" description="Polar residues" evidence="13">
    <location>
        <begin position="1"/>
        <end position="10"/>
    </location>
</feature>
<gene>
    <name evidence="16" type="ORF">NMP03_04075</name>
</gene>
<evidence type="ECO:0000256" key="9">
    <source>
        <dbReference type="ARBA" id="ARBA00023136"/>
    </source>
</evidence>
<comment type="similarity">
    <text evidence="11 12">Belongs to the TonB-dependent receptor family.</text>
</comment>
<accession>A0ABY5LCF4</accession>
<evidence type="ECO:0000256" key="3">
    <source>
        <dbReference type="ARBA" id="ARBA00022452"/>
    </source>
</evidence>
<evidence type="ECO:0000256" key="4">
    <source>
        <dbReference type="ARBA" id="ARBA00022496"/>
    </source>
</evidence>
<evidence type="ECO:0000256" key="13">
    <source>
        <dbReference type="SAM" id="MobiDB-lite"/>
    </source>
</evidence>
<dbReference type="InterPro" id="IPR039426">
    <property type="entry name" value="TonB-dep_rcpt-like"/>
</dbReference>
<name>A0ABY5LCF4_9SPHN</name>
<dbReference type="EMBL" id="CP101740">
    <property type="protein sequence ID" value="UUL83414.1"/>
    <property type="molecule type" value="Genomic_DNA"/>
</dbReference>
<evidence type="ECO:0000256" key="1">
    <source>
        <dbReference type="ARBA" id="ARBA00004571"/>
    </source>
</evidence>
<protein>
    <submittedName>
        <fullName evidence="16">TonB-dependent receptor</fullName>
    </submittedName>
</protein>
<dbReference type="PANTHER" id="PTHR32552">
    <property type="entry name" value="FERRICHROME IRON RECEPTOR-RELATED"/>
    <property type="match status" value="1"/>
</dbReference>
<evidence type="ECO:0000256" key="6">
    <source>
        <dbReference type="ARBA" id="ARBA00023004"/>
    </source>
</evidence>
<dbReference type="RefSeq" id="WP_256507253.1">
    <property type="nucleotide sequence ID" value="NZ_CP101740.1"/>
</dbReference>
<feature type="region of interest" description="Disordered" evidence="13">
    <location>
        <begin position="1"/>
        <end position="47"/>
    </location>
</feature>
<evidence type="ECO:0000313" key="17">
    <source>
        <dbReference type="Proteomes" id="UP001058533"/>
    </source>
</evidence>
<dbReference type="PANTHER" id="PTHR32552:SF81">
    <property type="entry name" value="TONB-DEPENDENT OUTER MEMBRANE RECEPTOR"/>
    <property type="match status" value="1"/>
</dbReference>
<keyword evidence="7" id="KW-0406">Ion transport</keyword>
<evidence type="ECO:0000256" key="8">
    <source>
        <dbReference type="ARBA" id="ARBA00023077"/>
    </source>
</evidence>
<keyword evidence="5 11" id="KW-0812">Transmembrane</keyword>
<evidence type="ECO:0000256" key="2">
    <source>
        <dbReference type="ARBA" id="ARBA00022448"/>
    </source>
</evidence>
<evidence type="ECO:0000259" key="15">
    <source>
        <dbReference type="Pfam" id="PF07715"/>
    </source>
</evidence>
<feature type="domain" description="TonB-dependent receptor-like beta-barrel" evidence="14">
    <location>
        <begin position="284"/>
        <end position="776"/>
    </location>
</feature>
<dbReference type="Pfam" id="PF07715">
    <property type="entry name" value="Plug"/>
    <property type="match status" value="1"/>
</dbReference>
<evidence type="ECO:0000259" key="14">
    <source>
        <dbReference type="Pfam" id="PF00593"/>
    </source>
</evidence>
<dbReference type="Pfam" id="PF00593">
    <property type="entry name" value="TonB_dep_Rec_b-barrel"/>
    <property type="match status" value="1"/>
</dbReference>
<keyword evidence="9 11" id="KW-0472">Membrane</keyword>
<keyword evidence="3 11" id="KW-1134">Transmembrane beta strand</keyword>
<proteinExistence type="inferred from homology"/>
<organism evidence="16 17">
    <name type="scientific">Sphingomonas qomolangmaensis</name>
    <dbReference type="NCBI Taxonomy" id="2918765"/>
    <lineage>
        <taxon>Bacteria</taxon>
        <taxon>Pseudomonadati</taxon>
        <taxon>Pseudomonadota</taxon>
        <taxon>Alphaproteobacteria</taxon>
        <taxon>Sphingomonadales</taxon>
        <taxon>Sphingomonadaceae</taxon>
        <taxon>Sphingomonas</taxon>
    </lineage>
</organism>
<keyword evidence="17" id="KW-1185">Reference proteome</keyword>
<feature type="compositionally biased region" description="Low complexity" evidence="13">
    <location>
        <begin position="27"/>
        <end position="43"/>
    </location>
</feature>
<evidence type="ECO:0000256" key="5">
    <source>
        <dbReference type="ARBA" id="ARBA00022692"/>
    </source>
</evidence>
<keyword evidence="6" id="KW-0408">Iron</keyword>
<dbReference type="InterPro" id="IPR012910">
    <property type="entry name" value="Plug_dom"/>
</dbReference>
<keyword evidence="4" id="KW-0410">Iron transport</keyword>
<sequence length="825" mass="88622">MTLAMLQTAQAKEPAQPAIAPVEQQVSPEQGGASAEASSATPPQGGGEIVVTARRRTESVQTVPIAISVIGGETLDAQGTYNISRLTQLQPTLQFYSQNPRNTFINIRGIGAPFGLTNDGFEQGVGIYVDDVHYNRIASATLDFVDVQQIETLRGPQGTLYGKNTTAGAINITTQPPSFELEGKGEISFGNLNFKQGKGSISGPLSDTIAARLSVTSTSRRGTIFNSTTNTYIQSQDSLGIRGSVLWRAAPNLDLTFAGDFNLQDPICCAFVNGGYGPTQRLANRQYPALLGYFPGYVAPTTNPYDRVTDVDAALRARNEHGGLSARAVWDVGDRSTITSITAWRYWDWTPANDRDYTGLPIYTKVNNPTVQDQYSQEFGFNHQGAGFDFVTGLFAFLQKIRTSGIQETGPAASKSLLNPTSALSNNPAVLDNVVAINDIRLDNISLAAYGKLNLEVTDRLTLSPGLRVNYDKKQGLYDSVVTGTASNGTRQIVSAVPGSPSYNDPWTAAQRGIQASQFFEPAFSAWNLSYDVNLAYELTDNVNLYATYARAFKTGGINLNGVPADADGAPILAASTIKPEKVDHFEVGIKSQFWGRRATLNVTGFWTEIQDFQANVTNGQFGTVRGYLANAEQVRSRGIEADFSIRPSARINAYLSGAYTDASYTRFVDAPCPPELSGGTVVTGSQQPGAAGVPGALSPANCDVSGQVLPGVSEWAASWGAEGNAPGVLFGETGQLYVGYDASYRSDWSSNPSPSIYTRVDAYSLHNFRVGFRTGRFDSFVWLRNAFDQNYIDLLLAGTGGNTGLIAAQVGDPRTFGGTIKFDF</sequence>
<keyword evidence="2 11" id="KW-0813">Transport</keyword>